<keyword evidence="1" id="KW-0677">Repeat</keyword>
<evidence type="ECO:0000256" key="1">
    <source>
        <dbReference type="ARBA" id="ARBA00022737"/>
    </source>
</evidence>
<dbReference type="EMBL" id="JADGJH010000437">
    <property type="protein sequence ID" value="KAJ3129107.1"/>
    <property type="molecule type" value="Genomic_DNA"/>
</dbReference>
<dbReference type="SMART" id="SM00248">
    <property type="entry name" value="ANK"/>
    <property type="match status" value="5"/>
</dbReference>
<dbReference type="Gene3D" id="1.25.40.20">
    <property type="entry name" value="Ankyrin repeat-containing domain"/>
    <property type="match status" value="2"/>
</dbReference>
<dbReference type="Proteomes" id="UP001211907">
    <property type="component" value="Unassembled WGS sequence"/>
</dbReference>
<evidence type="ECO:0000313" key="4">
    <source>
        <dbReference type="Proteomes" id="UP001211907"/>
    </source>
</evidence>
<comment type="caution">
    <text evidence="3">The sequence shown here is derived from an EMBL/GenBank/DDBJ whole genome shotgun (WGS) entry which is preliminary data.</text>
</comment>
<proteinExistence type="predicted"/>
<organism evidence="3 4">
    <name type="scientific">Physocladia obscura</name>
    <dbReference type="NCBI Taxonomy" id="109957"/>
    <lineage>
        <taxon>Eukaryota</taxon>
        <taxon>Fungi</taxon>
        <taxon>Fungi incertae sedis</taxon>
        <taxon>Chytridiomycota</taxon>
        <taxon>Chytridiomycota incertae sedis</taxon>
        <taxon>Chytridiomycetes</taxon>
        <taxon>Chytridiales</taxon>
        <taxon>Chytriomycetaceae</taxon>
        <taxon>Physocladia</taxon>
    </lineage>
</organism>
<sequence length="354" mass="39622">MQFLALEIQETIIAALPIDRSLRHVQSALRIPVAFEDMFCVKKHILNAVLRGETAMFEDWAFLPPFYRAALIAYPKFWKSKSAKSATPDMVTSAVKIITLHKIKIEPKLKRDPYDFLFSSKEIDWTGSLLEWSVRHDAINAIEFLLQTGDDDPAANENAALRIACEHGHTNVAALLLQDSRVDPNAECSILEFSGCLAEVIQQKSVHLITAALNGHINIVELLLKDSRRQGNENQALVAAARNGHLHVARVLLSDARCDPTWDESACLRAACYFGSIPIVSLLLAETKVNINALKKYWDLSGCNYDSPLRQATTGNHLAVIELLKRDIRLDLNLMANKVEIPGTECERKQLLNY</sequence>
<dbReference type="Pfam" id="PF12796">
    <property type="entry name" value="Ank_2"/>
    <property type="match status" value="1"/>
</dbReference>
<dbReference type="PANTHER" id="PTHR24198">
    <property type="entry name" value="ANKYRIN REPEAT AND PROTEIN KINASE DOMAIN-CONTAINING PROTEIN"/>
    <property type="match status" value="1"/>
</dbReference>
<keyword evidence="2" id="KW-0040">ANK repeat</keyword>
<dbReference type="InterPro" id="IPR002110">
    <property type="entry name" value="Ankyrin_rpt"/>
</dbReference>
<dbReference type="AlphaFoldDB" id="A0AAD5T9R1"/>
<gene>
    <name evidence="3" type="ORF">HK100_008821</name>
</gene>
<reference evidence="3" key="1">
    <citation type="submission" date="2020-05" db="EMBL/GenBank/DDBJ databases">
        <title>Phylogenomic resolution of chytrid fungi.</title>
        <authorList>
            <person name="Stajich J.E."/>
            <person name="Amses K."/>
            <person name="Simmons R."/>
            <person name="Seto K."/>
            <person name="Myers J."/>
            <person name="Bonds A."/>
            <person name="Quandt C.A."/>
            <person name="Barry K."/>
            <person name="Liu P."/>
            <person name="Grigoriev I."/>
            <person name="Longcore J.E."/>
            <person name="James T.Y."/>
        </authorList>
    </citation>
    <scope>NUCLEOTIDE SEQUENCE</scope>
    <source>
        <strain evidence="3">JEL0513</strain>
    </source>
</reference>
<evidence type="ECO:0000313" key="3">
    <source>
        <dbReference type="EMBL" id="KAJ3129107.1"/>
    </source>
</evidence>
<name>A0AAD5T9R1_9FUNG</name>
<dbReference type="Pfam" id="PF00023">
    <property type="entry name" value="Ank"/>
    <property type="match status" value="1"/>
</dbReference>
<dbReference type="SUPFAM" id="SSF48403">
    <property type="entry name" value="Ankyrin repeat"/>
    <property type="match status" value="1"/>
</dbReference>
<dbReference type="InterPro" id="IPR036770">
    <property type="entry name" value="Ankyrin_rpt-contain_sf"/>
</dbReference>
<evidence type="ECO:0000256" key="2">
    <source>
        <dbReference type="ARBA" id="ARBA00023043"/>
    </source>
</evidence>
<accession>A0AAD5T9R1</accession>
<evidence type="ECO:0008006" key="5">
    <source>
        <dbReference type="Google" id="ProtNLM"/>
    </source>
</evidence>
<protein>
    <recommendedName>
        <fullName evidence="5">Ankyrin repeat protein</fullName>
    </recommendedName>
</protein>
<keyword evidence="4" id="KW-1185">Reference proteome</keyword>
<dbReference type="PANTHER" id="PTHR24198:SF165">
    <property type="entry name" value="ANKYRIN REPEAT-CONTAINING PROTEIN-RELATED"/>
    <property type="match status" value="1"/>
</dbReference>